<dbReference type="PROSITE" id="PS50021">
    <property type="entry name" value="CH"/>
    <property type="match status" value="2"/>
</dbReference>
<dbReference type="PANTHER" id="PTHR47535:SF1">
    <property type="entry name" value="NESPRIN-1"/>
    <property type="match status" value="1"/>
</dbReference>
<feature type="coiled-coil region" evidence="7">
    <location>
        <begin position="3159"/>
        <end position="3186"/>
    </location>
</feature>
<dbReference type="PROSITE" id="PS00019">
    <property type="entry name" value="ACTININ_1"/>
    <property type="match status" value="1"/>
</dbReference>
<comment type="subcellular location">
    <subcellularLocation>
        <location evidence="1">Membrane</location>
    </subcellularLocation>
</comment>
<dbReference type="CDD" id="cd21243">
    <property type="entry name" value="CH_SYNE1_rpt2"/>
    <property type="match status" value="1"/>
</dbReference>
<feature type="domain" description="Calponin-homology (CH)" evidence="9">
    <location>
        <begin position="343"/>
        <end position="450"/>
    </location>
</feature>
<dbReference type="SUPFAM" id="SSF47576">
    <property type="entry name" value="Calponin-homology domain, CH-domain"/>
    <property type="match status" value="1"/>
</dbReference>
<dbReference type="InterPro" id="IPR036872">
    <property type="entry name" value="CH_dom_sf"/>
</dbReference>
<reference evidence="10" key="1">
    <citation type="submission" date="2022-06" db="EMBL/GenBank/DDBJ databases">
        <authorList>
            <person name="Berger JAMES D."/>
            <person name="Berger JAMES D."/>
        </authorList>
    </citation>
    <scope>NUCLEOTIDE SEQUENCE [LARGE SCALE GENOMIC DNA]</scope>
</reference>
<evidence type="ECO:0000313" key="11">
    <source>
        <dbReference type="WBParaSite" id="TREG1_28700.6"/>
    </source>
</evidence>
<keyword evidence="10" id="KW-1185">Reference proteome</keyword>
<dbReference type="Gene3D" id="1.10.418.10">
    <property type="entry name" value="Calponin-like domain"/>
    <property type="match status" value="2"/>
</dbReference>
<accession>A0AA85JDS4</accession>
<dbReference type="SMART" id="SM00033">
    <property type="entry name" value="CH"/>
    <property type="match status" value="2"/>
</dbReference>
<dbReference type="FunFam" id="1.10.418.10:FF:000033">
    <property type="entry name" value="nesprin-1 isoform X1"/>
    <property type="match status" value="1"/>
</dbReference>
<feature type="coiled-coil region" evidence="7">
    <location>
        <begin position="1171"/>
        <end position="1198"/>
    </location>
</feature>
<dbReference type="InterPro" id="IPR001715">
    <property type="entry name" value="CH_dom"/>
</dbReference>
<feature type="compositionally biased region" description="Polar residues" evidence="8">
    <location>
        <begin position="737"/>
        <end position="749"/>
    </location>
</feature>
<dbReference type="PANTHER" id="PTHR47535">
    <property type="entry name" value="MUSCLE-SPECIFIC PROTEIN 300 KDA, ISOFORM G"/>
    <property type="match status" value="1"/>
</dbReference>
<feature type="coiled-coil region" evidence="7">
    <location>
        <begin position="1364"/>
        <end position="1413"/>
    </location>
</feature>
<dbReference type="WBParaSite" id="TREG1_28700.6">
    <property type="protein sequence ID" value="TREG1_28700.6"/>
    <property type="gene ID" value="TREG1_28700"/>
</dbReference>
<feature type="region of interest" description="Disordered" evidence="8">
    <location>
        <begin position="731"/>
        <end position="751"/>
    </location>
</feature>
<feature type="coiled-coil region" evidence="7">
    <location>
        <begin position="1499"/>
        <end position="1526"/>
    </location>
</feature>
<dbReference type="InterPro" id="IPR052403">
    <property type="entry name" value="LINC-complex_assoc"/>
</dbReference>
<evidence type="ECO:0000256" key="1">
    <source>
        <dbReference type="ARBA" id="ARBA00004370"/>
    </source>
</evidence>
<feature type="coiled-coil region" evidence="7">
    <location>
        <begin position="2470"/>
        <end position="2635"/>
    </location>
</feature>
<dbReference type="GO" id="GO:0034993">
    <property type="term" value="C:meiotic nuclear membrane microtubule tethering complex"/>
    <property type="evidence" value="ECO:0007669"/>
    <property type="project" value="TreeGrafter"/>
</dbReference>
<dbReference type="GO" id="GO:0007097">
    <property type="term" value="P:nuclear migration"/>
    <property type="evidence" value="ECO:0007669"/>
    <property type="project" value="TreeGrafter"/>
</dbReference>
<dbReference type="GO" id="GO:0051015">
    <property type="term" value="F:actin filament binding"/>
    <property type="evidence" value="ECO:0007669"/>
    <property type="project" value="TreeGrafter"/>
</dbReference>
<feature type="coiled-coil region" evidence="7">
    <location>
        <begin position="1257"/>
        <end position="1312"/>
    </location>
</feature>
<dbReference type="Proteomes" id="UP000050795">
    <property type="component" value="Unassembled WGS sequence"/>
</dbReference>
<dbReference type="Gene3D" id="1.20.58.60">
    <property type="match status" value="2"/>
</dbReference>
<keyword evidence="5" id="KW-0472">Membrane</keyword>
<dbReference type="FunFam" id="1.10.418.10:FF:000089">
    <property type="entry name" value="Spectrin beta chain"/>
    <property type="match status" value="1"/>
</dbReference>
<feature type="region of interest" description="Disordered" evidence="8">
    <location>
        <begin position="1"/>
        <end position="24"/>
    </location>
</feature>
<organism evidence="10 11">
    <name type="scientific">Trichobilharzia regenti</name>
    <name type="common">Nasal bird schistosome</name>
    <dbReference type="NCBI Taxonomy" id="157069"/>
    <lineage>
        <taxon>Eukaryota</taxon>
        <taxon>Metazoa</taxon>
        <taxon>Spiralia</taxon>
        <taxon>Lophotrochozoa</taxon>
        <taxon>Platyhelminthes</taxon>
        <taxon>Trematoda</taxon>
        <taxon>Digenea</taxon>
        <taxon>Strigeidida</taxon>
        <taxon>Schistosomatoidea</taxon>
        <taxon>Schistosomatidae</taxon>
        <taxon>Trichobilharzia</taxon>
    </lineage>
</organism>
<feature type="domain" description="Calponin-homology (CH)" evidence="9">
    <location>
        <begin position="473"/>
        <end position="578"/>
    </location>
</feature>
<feature type="compositionally biased region" description="Polar residues" evidence="8">
    <location>
        <begin position="15"/>
        <end position="24"/>
    </location>
</feature>
<dbReference type="Pfam" id="PF00307">
    <property type="entry name" value="CH"/>
    <property type="match status" value="2"/>
</dbReference>
<sequence length="4581" mass="524833">MVNYQHLNKGLHEASQLSSAPTVTHQHHNCRDDIIGKEKLIDDLTQIHVGWNLSKELRENLKNIPNLFINTTAATNTKNNNDNSNIDDTTTIESWTDSLKQSVLLQKILLRRMQNSNLYKNTSPLNYFSKSGIHNNNNNNNNMTGNSLPEKFSVKFRFRDFNESHISETEDQIATVHIFNRYLTKDELVEADQLHIDTDIYSSSDDVIDKFTAGQFIITPTSDEELGLDHNSRLHARHRIYEEYLKSLEKRYSIKLNESDVYSPSMNDDYHNDPIGYDLLPESLLMSTSTAAAAPDNIDYVDDGLYSTLTPGQTDQSMSVYQTKTRQSTTEEKITARKCEQERVQKKTFTNWLNTYLCNANPPLKVHDLFEDIKNGIMLIRILEVLSGQKLKAETRPQMHRIHCLSNIKTGLEFLHSKNVKLVNVNPTDIADGKPAIVLGLIWVIILYFQIEEQEELLLKILDLPAGSLKTRGSAKRALQAWVQEIFAGKYDVEIRDFGPSWRDGIAFNAMVHNIDSSLVEMDKVKTRTPKENLEHAFTIAEKHLGIPRLLDPEDVDVDRPDEKSIVTYVAQFFKAYPDAGRRRPDSPTKADVKVKIDSLMKFVRDSESKIRTARSGRSNLNDQYQIYDQLTSEKAEKEEIYESLKDQWYSGLLSHADTLVNPSEVEILEEAWNNLDDNINEWLWEMDSKVPGELGRISRWLCQAEKWFKQVGLKWYQKSSTTEAVGFCGTQKESWRPSSAEPTNSPPSSELLDKLQSEKIEIFGTNNHKLNSIRDDLPGTIANERSTGLPASLINQLGKRLSWITGYEPGSSAVLGAAKARRTFLDILYNINRTETSTGVRIRSRRRESATGFEHRYCNWLDLVDGNIQMETKEMVNGILTDYQLCLKTEHIPEKLDQCKCELGKHLGLLNKISQYDDKLLPKNALEVVQQWQDDCEAKWNVEKSNYLIQLGEKIKQRLTVWDKLDQYMRSIETSLSQLESSKVLLKENDRYNQRDEILRLLQEANEAADYLGESADHHRLKMFQKRIEQLDIEAVKRRQAENDRLEAERLAEKQRLEQKLTDILDKIESWVNAVIDLIECETPASSTSPSKSKKLQVRCTTNGLSIIVGQLQKLVDQQQQIIDYLHTALSTSHEPGIQPIHHEQSKRLHRLEDSTEKFISLLPLRLKDLIDMTDKMKEIEQNLSDASIQVKQLEKKQGRVLFDEDTNAWDGSQLSLDFNDCRGHLTFVNGQINDLDRALCLQANRGLTVLNRFSSEELQAEVKNLNERLTNAEKTIKREIAYKQSINEAFAKFKQQMNEIKEALKDLKSAISIGGVGASRKEELVGLLENVKTLQSKYSENMKVNEKQCENIINSAASHGDADSLINEMKNKISQMKSELNEQCLEINNELQGLNVQINKSIKEVHEAEDKVNKADKWLVNQERRITVLSVGPKALANDQVDSLPNRIKCYQQWVDECKNFMTSIKNQSQKHEIFSSRDEVDSVFLEKKTCTSTDLLESLSKRLERLEEDTQKLLNEAQKQMKTIGAFPVLIQSSRQWLHKAYNDYKEKLNNAAKMESSDHHLMNPEHLKNCLLVKLKCLTDFIALINNEGENRLAQCRNAVQQIADSTGRNDTTAVVMLARRELSAFHVELSNLQKVNEAELKKIQAKIDSHAKLVSSIETEENWLDDLEQQVTQNSSSPNGSQSIIQIISRIQADNTLYKQLLGSITSHGQQAYDRLQLEAQSLEDTVSIGRINTWQSRLQTLKHNLDEKTVNTNEQSKSLQEFKQGVDNFRLSLKNLERQRNTTLSTPTVSYVNMETDSQLLEDSYLTMRKQIEDLRVNSKTGLQTKYNNLKSQAKSLNFIPKDLHECQEQIDQFNKQLDQDYNEITCTLGEVNQLNKLVDSIKTVLKLNTDKILSITKKEPLGTSSLDVNELYTFYQSNFDEMKLISQNLGVELTRESPSNRNKSSKLSQLEEQIVQKIDSLILTRPKVSSFLSTMQSDLRSKINQTTSDAFERLSEASRFVTALHTVVICCKETQSSLDSIEKDYNSAYLKISTESGEYMIKQMNDLLGRINSEASVNQTTLIDSIQNVSSKYAYSSIDDILSTCLKHYTRRKEALTEKIKGTIEKCEQSFNLENNILENLRELDTEVNQLSDTIMNQMSDNISNAQKALDKDFEGRIDVASDKYVTLNSRYEKLRNNHKQANLNNDKINELIVSMSVKLENVDENLSSWKNSYKTQKENFISLQTKLSQCKDQLNKIRSEILRNLHKFNVKSTPYTSLKQSLEMIIDELTDYQSDFSNIHQIIINEKDVKSIEHFKINKCIDLHKLVIEIIQLKNGNTFTVLNPSVDWNDFVTELNYSVEWIQDILDEFRMILTDLNNLLTKMDNLKKLYEETKNIISEKCLPAEIDIACITVKSEKSSIKGKLIHDLETIKEYQLISIQNDFKAIKQKANRLLNKPQTGGQFKFIDDAQIFEYCESMEKSIDLLVNNLNDMIAKYKNLLENENQLFKLYTSVNEWIEGYENELSNLEDNIPTSNIQNVQSSPTHKHIEKHIQDANNLENKCKQGEKLLEMLINKLEQQKEQQKLTNTPEIKTLHERITGLSRSRLSNLKSALLNMKDSLDSLEVNGRNIDEELSKYESQLNRLKQTSTSLLTMMKMHNIDEIMKEEISTSNVEKWYALRNDLEGFKHCKLDPYEVMHNKISIKPSKDSLTGYINRYNKCLIATNERIGEIEENVMKLEKFKGSVREFNKYYDDANARFKQLMIHLKLDLPEDYSPSKLSEVCNLFIKNTQQTIANLNDFSSNCLDKLQATQTQISSQSAEGELKAAFESSSIFNQYTSFRCVLSDYIHDLSVANSELFTLHVDAVNYEKWFENLQHQFQETKGEALTEEMLYSSKSNIYHSNSSLSISQLDEESKISAYNLSQLNAHYQKALQRLRELQKSAANESLTSLAERFSTLIRQLVNTHSSLAKLTTERQLDGKTTNHRVDQICNTVKQTQQGVIQQINQDVNTIQAKLTYLTRLIQSNKDLDAWIKEFTELVHHLKEDSVNRKQFPLKDNSRTDEIQLKLDIGKTYTQPIHEWVEQLKQNEVNTSIQDLLTEQIHRSNQIFQYARKQIEGIKHEQNKQNELLKSFEAEFVTIENWFKKWKEAHASVKVKISNLLCDKNRLDEINKIDFEIDNIINSLNELKKELVTKNTQSLLLNSENNGNTTTNNNISNIEFNRSAQKMLLISEIDENQQSVEQNIVSLKRVKVKIRELSISLKKAKQWAGEVSEQMPRIRDGKSPIRISPYPLRRNETVKSGHWKTNYPTDSQYATSTFMPQSKQLHLKQSGEFRSATPPAFCSLIQQTRGKAEAVSSFIEDVTKSASLTAKDVNQLLDELEPDISELRMDSGVITTEIDTIQSQVEQIITSAIDYRQELEELIDQLSHLEDSLNNCKSWLSVSYTQIKKMSQQAISGITDLSAVNQSAGDQDQLLIDIFSPLDGLIQSYQVFQSELMSRKSELTQLNSLCEIIQKKTGDSSAKNSLNQLLVQIHSLIKSCEDVLSKLQLVFMENREFQVLCGNVKHFLDSLNSDLKGISKGDQISGLPEADLSTLTSMREKLRSSQPKLLELSDRADRICRASSTAALTMNQMFILHTGYFDAIDTANVSSPVPMVNFNQTSGIQHGFDNYNNTETVGSKARRQLNEFRKEFSEISQKITENQEKLSHLVNEQKNLTELYNDLRGWTEKAEKRLTVLQSGKLLHPTEGNEERFQAFSNLGSIKLSDNQWNVYVQQVKALHKELNEYTPKYEHFCDTLPNTSTFNGQTSKFNQLTERFAKLKEQVQQCAEWVNVIQQNLSVFRDSAQATERWMSSINFRLMSAGNNNITGNNNANLTGNLSIYQDASTQIDQLIREIDIEGKNLLENTHQSVHLLIHTISKDQMTKMNNRICDSVATCPYRQIPIDQGVIDNWKYLVNNSNSASGEQGLLERIALEVLERTKEIETSYVNIHTNAQSIKNRLDDRLNRFKSYIDALNSTATFILNDLQSWWRRLSLISQSSSAVAVTTAVSSSAAAVMGIPTVNQFLSASATTDVKGYTAYTNKNFINYQIDRLKQLATADKSPAKAVSLEDVGHQLAMTLAMQSQLITMKRELSALAYKCGMSSVEIDFISHESGRNTNENSNHQSNSTDQTLVKLLAKHVQNAIDLENKKLECHAEQLREMRTKWEHYVKERDVFSRWLSERQTACHHLLELRSRSTQPEDEERRALEFIRKFPTIYKDFLHSLQDREYQLTELLKMHQELIQRNPQITDSLLDRLNTEFKNLLNQTSSRIRHVEKEQSEKKVAEESHSSEYRGRIPILPEKAESLVQQSAKTLRHTQLLNELARSVRQLKHEVIDGEMDAQRSYSVGRHDEISNSSCAPVTSANQLSLKSSANTTLQQTISTESIRRNFPPSDYYPIIHLSKQSNSINNISSSSRISKARPQSSMDYTPVWCLDDTKQPGNRLVNQSKDATVSCYHTDGCQQYSASSLRKPSAYQIPWKEEISIEKPSIYPYSSPTDKSISFTKLHNSGKSNTRLPQSNESLSRSMYTPNNSRRKVVASAIQSTAYLPIS</sequence>
<evidence type="ECO:0000256" key="8">
    <source>
        <dbReference type="SAM" id="MobiDB-lite"/>
    </source>
</evidence>
<keyword evidence="6" id="KW-0009">Actin-binding</keyword>
<keyword evidence="2" id="KW-0812">Transmembrane</keyword>
<evidence type="ECO:0000256" key="7">
    <source>
        <dbReference type="SAM" id="Coils"/>
    </source>
</evidence>
<feature type="region of interest" description="Disordered" evidence="8">
    <location>
        <begin position="4536"/>
        <end position="4555"/>
    </location>
</feature>
<evidence type="ECO:0000256" key="6">
    <source>
        <dbReference type="ARBA" id="ARBA00023203"/>
    </source>
</evidence>
<evidence type="ECO:0000256" key="4">
    <source>
        <dbReference type="ARBA" id="ARBA00022989"/>
    </source>
</evidence>
<evidence type="ECO:0000259" key="9">
    <source>
        <dbReference type="PROSITE" id="PS50021"/>
    </source>
</evidence>
<keyword evidence="3" id="KW-0677">Repeat</keyword>
<dbReference type="InterPro" id="IPR001589">
    <property type="entry name" value="Actinin_actin-bd_CS"/>
</dbReference>
<evidence type="ECO:0000256" key="5">
    <source>
        <dbReference type="ARBA" id="ARBA00023136"/>
    </source>
</evidence>
<keyword evidence="4" id="KW-1133">Transmembrane helix</keyword>
<name>A0AA85JDS4_TRIRE</name>
<evidence type="ECO:0000313" key="10">
    <source>
        <dbReference type="Proteomes" id="UP000050795"/>
    </source>
</evidence>
<evidence type="ECO:0000256" key="2">
    <source>
        <dbReference type="ARBA" id="ARBA00022692"/>
    </source>
</evidence>
<feature type="coiled-coil region" evidence="7">
    <location>
        <begin position="1037"/>
        <end position="1075"/>
    </location>
</feature>
<dbReference type="InterPro" id="IPR047291">
    <property type="entry name" value="CH_SYNE1_rpt2"/>
</dbReference>
<reference evidence="11" key="2">
    <citation type="submission" date="2023-11" db="UniProtKB">
        <authorList>
            <consortium name="WormBaseParasite"/>
        </authorList>
    </citation>
    <scope>IDENTIFICATION</scope>
</reference>
<protein>
    <recommendedName>
        <fullName evidence="9">Calponin-homology (CH) domain-containing protein</fullName>
    </recommendedName>
</protein>
<feature type="coiled-coil region" evidence="7">
    <location>
        <begin position="2093"/>
        <end position="2227"/>
    </location>
</feature>
<feature type="coiled-coil region" evidence="7">
    <location>
        <begin position="3394"/>
        <end position="3421"/>
    </location>
</feature>
<proteinExistence type="predicted"/>
<dbReference type="GO" id="GO:0005640">
    <property type="term" value="C:nuclear outer membrane"/>
    <property type="evidence" value="ECO:0007669"/>
    <property type="project" value="TreeGrafter"/>
</dbReference>
<dbReference type="GO" id="GO:0005737">
    <property type="term" value="C:cytoplasm"/>
    <property type="evidence" value="ECO:0007669"/>
    <property type="project" value="TreeGrafter"/>
</dbReference>
<dbReference type="PROSITE" id="PS00020">
    <property type="entry name" value="ACTININ_2"/>
    <property type="match status" value="1"/>
</dbReference>
<evidence type="ECO:0000256" key="3">
    <source>
        <dbReference type="ARBA" id="ARBA00022737"/>
    </source>
</evidence>
<keyword evidence="7" id="KW-0175">Coiled coil</keyword>